<feature type="transmembrane region" description="Helical" evidence="10">
    <location>
        <begin position="196"/>
        <end position="216"/>
    </location>
</feature>
<dbReference type="InterPro" id="IPR051327">
    <property type="entry name" value="MATE_MepA_subfamily"/>
</dbReference>
<name>A0ABW5AY73_9FLAO</name>
<feature type="transmembrane region" description="Helical" evidence="10">
    <location>
        <begin position="428"/>
        <end position="449"/>
    </location>
</feature>
<keyword evidence="4" id="KW-0813">Transport</keyword>
<dbReference type="Pfam" id="PF01554">
    <property type="entry name" value="MatE"/>
    <property type="match status" value="2"/>
</dbReference>
<feature type="transmembrane region" description="Helical" evidence="10">
    <location>
        <begin position="167"/>
        <end position="190"/>
    </location>
</feature>
<dbReference type="InterPro" id="IPR048279">
    <property type="entry name" value="MdtK-like"/>
</dbReference>
<keyword evidence="8 10" id="KW-0472">Membrane</keyword>
<accession>A0ABW5AY73</accession>
<proteinExistence type="inferred from homology"/>
<dbReference type="EMBL" id="JBHUHY010000006">
    <property type="protein sequence ID" value="MFD2186842.1"/>
    <property type="molecule type" value="Genomic_DNA"/>
</dbReference>
<evidence type="ECO:0000256" key="3">
    <source>
        <dbReference type="ARBA" id="ARBA00022106"/>
    </source>
</evidence>
<dbReference type="InterPro" id="IPR002528">
    <property type="entry name" value="MATE_fam"/>
</dbReference>
<feature type="transmembrane region" description="Helical" evidence="10">
    <location>
        <begin position="96"/>
        <end position="117"/>
    </location>
</feature>
<evidence type="ECO:0000256" key="2">
    <source>
        <dbReference type="ARBA" id="ARBA00008417"/>
    </source>
</evidence>
<keyword evidence="6 10" id="KW-0812">Transmembrane</keyword>
<evidence type="ECO:0000256" key="4">
    <source>
        <dbReference type="ARBA" id="ARBA00022448"/>
    </source>
</evidence>
<dbReference type="InterPro" id="IPR045070">
    <property type="entry name" value="MATE_MepA-like"/>
</dbReference>
<evidence type="ECO:0000256" key="6">
    <source>
        <dbReference type="ARBA" id="ARBA00022692"/>
    </source>
</evidence>
<reference evidence="12" key="1">
    <citation type="journal article" date="2019" name="Int. J. Syst. Evol. Microbiol.">
        <title>The Global Catalogue of Microorganisms (GCM) 10K type strain sequencing project: providing services to taxonomists for standard genome sequencing and annotation.</title>
        <authorList>
            <consortium name="The Broad Institute Genomics Platform"/>
            <consortium name="The Broad Institute Genome Sequencing Center for Infectious Disease"/>
            <person name="Wu L."/>
            <person name="Ma J."/>
        </authorList>
    </citation>
    <scope>NUCLEOTIDE SEQUENCE [LARGE SCALE GENOMIC DNA]</scope>
    <source>
        <strain evidence="12">DT92</strain>
    </source>
</reference>
<evidence type="ECO:0000256" key="1">
    <source>
        <dbReference type="ARBA" id="ARBA00004651"/>
    </source>
</evidence>
<dbReference type="Proteomes" id="UP001597344">
    <property type="component" value="Unassembled WGS sequence"/>
</dbReference>
<gene>
    <name evidence="11" type="ORF">ACFSJT_08570</name>
</gene>
<protein>
    <recommendedName>
        <fullName evidence="3">Multidrug export protein MepA</fullName>
    </recommendedName>
</protein>
<comment type="similarity">
    <text evidence="2">Belongs to the multi antimicrobial extrusion (MATE) (TC 2.A.66.1) family. MepA subfamily.</text>
</comment>
<evidence type="ECO:0000313" key="11">
    <source>
        <dbReference type="EMBL" id="MFD2186842.1"/>
    </source>
</evidence>
<keyword evidence="7 10" id="KW-1133">Transmembrane helix</keyword>
<evidence type="ECO:0000256" key="7">
    <source>
        <dbReference type="ARBA" id="ARBA00022989"/>
    </source>
</evidence>
<comment type="subcellular location">
    <subcellularLocation>
        <location evidence="1">Cell membrane</location>
        <topology evidence="1">Multi-pass membrane protein</topology>
    </subcellularLocation>
</comment>
<evidence type="ECO:0000256" key="9">
    <source>
        <dbReference type="ARBA" id="ARBA00023251"/>
    </source>
</evidence>
<feature type="transmembrane region" description="Helical" evidence="10">
    <location>
        <begin position="22"/>
        <end position="44"/>
    </location>
</feature>
<feature type="transmembrane region" description="Helical" evidence="10">
    <location>
        <begin position="273"/>
        <end position="299"/>
    </location>
</feature>
<dbReference type="NCBIfam" id="TIGR00797">
    <property type="entry name" value="matE"/>
    <property type="match status" value="1"/>
</dbReference>
<dbReference type="RefSeq" id="WP_378319840.1">
    <property type="nucleotide sequence ID" value="NZ_JBHUHY010000006.1"/>
</dbReference>
<evidence type="ECO:0000256" key="10">
    <source>
        <dbReference type="SAM" id="Phobius"/>
    </source>
</evidence>
<sequence>MAKVTSEALGTESVGKLLIKQAVPASIGILVMSLNILIDSIFVGNWIGSIAIAAINVVLPVSFFIAALGMAIGIGGSSIISRALGADNTEKALHTFGNQVILTLICTISLVVIGLLFVDEIIPKFGGKGDIFDPAKIYYTIVLYGVPILGFAMMGNTVIRAEGKPKFAMIAMIIPTVGNLLMDYVFINLLDMGMHGAAWATTGSYLACFLYIFWFFSSKNSELKLSFRHFGLQKEIVSEIASLGGVTLARQAVVSITYLLMNNILFNLGQEGLVAVYAIIGRMLMFALFPVFGVTQGFLPIAGYNYGAQQYPRVRESINTAIKYAAFLATLVFIGLMIFPEEITALFLSKNPDLSEKELALNQFVLTHTAKPMRWVFAATPIIALQLIGAAYFQAIGKATPALLLTLSRQGFFFIPLILILPKFYGELGVWISFPIADVLATLVTAYFLNREIRKTLITPKPVN</sequence>
<organism evidence="11 12">
    <name type="scientific">Aquimarina celericrescens</name>
    <dbReference type="NCBI Taxonomy" id="1964542"/>
    <lineage>
        <taxon>Bacteria</taxon>
        <taxon>Pseudomonadati</taxon>
        <taxon>Bacteroidota</taxon>
        <taxon>Flavobacteriia</taxon>
        <taxon>Flavobacteriales</taxon>
        <taxon>Flavobacteriaceae</taxon>
        <taxon>Aquimarina</taxon>
    </lineage>
</organism>
<evidence type="ECO:0000256" key="5">
    <source>
        <dbReference type="ARBA" id="ARBA00022475"/>
    </source>
</evidence>
<feature type="transmembrane region" description="Helical" evidence="10">
    <location>
        <begin position="375"/>
        <end position="395"/>
    </location>
</feature>
<dbReference type="PANTHER" id="PTHR43823:SF3">
    <property type="entry name" value="MULTIDRUG EXPORT PROTEIN MEPA"/>
    <property type="match status" value="1"/>
</dbReference>
<evidence type="ECO:0000313" key="12">
    <source>
        <dbReference type="Proteomes" id="UP001597344"/>
    </source>
</evidence>
<dbReference type="CDD" id="cd13143">
    <property type="entry name" value="MATE_MepA_like"/>
    <property type="match status" value="1"/>
</dbReference>
<feature type="transmembrane region" description="Helical" evidence="10">
    <location>
        <begin position="137"/>
        <end position="155"/>
    </location>
</feature>
<dbReference type="PANTHER" id="PTHR43823">
    <property type="entry name" value="SPORULATION PROTEIN YKVU"/>
    <property type="match status" value="1"/>
</dbReference>
<feature type="transmembrane region" description="Helical" evidence="10">
    <location>
        <begin position="320"/>
        <end position="339"/>
    </location>
</feature>
<keyword evidence="12" id="KW-1185">Reference proteome</keyword>
<evidence type="ECO:0000256" key="8">
    <source>
        <dbReference type="ARBA" id="ARBA00023136"/>
    </source>
</evidence>
<feature type="transmembrane region" description="Helical" evidence="10">
    <location>
        <begin position="50"/>
        <end position="75"/>
    </location>
</feature>
<keyword evidence="5" id="KW-1003">Cell membrane</keyword>
<comment type="caution">
    <text evidence="11">The sequence shown here is derived from an EMBL/GenBank/DDBJ whole genome shotgun (WGS) entry which is preliminary data.</text>
</comment>
<feature type="transmembrane region" description="Helical" evidence="10">
    <location>
        <begin position="402"/>
        <end position="422"/>
    </location>
</feature>
<dbReference type="PIRSF" id="PIRSF006603">
    <property type="entry name" value="DinF"/>
    <property type="match status" value="1"/>
</dbReference>
<keyword evidence="9" id="KW-0046">Antibiotic resistance</keyword>